<evidence type="ECO:0000256" key="3">
    <source>
        <dbReference type="ARBA" id="ARBA00011738"/>
    </source>
</evidence>
<evidence type="ECO:0000256" key="1">
    <source>
        <dbReference type="ARBA" id="ARBA00001933"/>
    </source>
</evidence>
<sequence length="268" mass="29299">MEPIIIDTDSGAALRRGWQLGDGHFTTIHAQAGRLRLWSYHQARLAEACTRLQMAAPDWVRLHDMALELIAGGGEQAVRISLLRGPGARGYGIAGCGDTTAVFNCSPFPAHYHDWRQTGIGLGVCRGRLGSSPLLAGLKTINRLEQVLLKAELEQAGLDEGLVLNEVDELVEAVTANLFWRRGGLVFTPDLSRSGVTGTVRRWVIDTLAERGQRVQPIRAGLSALLQADEIWLTNALMGVVPVASLAERVITSFPTVRQLQCEYEKRV</sequence>
<evidence type="ECO:0000256" key="9">
    <source>
        <dbReference type="ARBA" id="ARBA00049529"/>
    </source>
</evidence>
<dbReference type="Proteomes" id="UP001500795">
    <property type="component" value="Unassembled WGS sequence"/>
</dbReference>
<evidence type="ECO:0000256" key="5">
    <source>
        <dbReference type="ARBA" id="ARBA00022909"/>
    </source>
</evidence>
<evidence type="ECO:0000256" key="6">
    <source>
        <dbReference type="ARBA" id="ARBA00023239"/>
    </source>
</evidence>
<dbReference type="NCBIfam" id="NF004761">
    <property type="entry name" value="PRK06092.1"/>
    <property type="match status" value="1"/>
</dbReference>
<evidence type="ECO:0000256" key="4">
    <source>
        <dbReference type="ARBA" id="ARBA00022898"/>
    </source>
</evidence>
<dbReference type="Gene3D" id="3.20.10.10">
    <property type="entry name" value="D-amino Acid Aminotransferase, subunit A, domain 2"/>
    <property type="match status" value="1"/>
</dbReference>
<dbReference type="InterPro" id="IPR036038">
    <property type="entry name" value="Aminotransferase-like"/>
</dbReference>
<comment type="similarity">
    <text evidence="2">Belongs to the class-IV pyridoxal-phosphate-dependent aminotransferase family.</text>
</comment>
<dbReference type="PANTHER" id="PTHR42743">
    <property type="entry name" value="AMINO-ACID AMINOTRANSFERASE"/>
    <property type="match status" value="1"/>
</dbReference>
<organism evidence="11 12">
    <name type="scientific">Zobellella aerophila</name>
    <dbReference type="NCBI Taxonomy" id="870480"/>
    <lineage>
        <taxon>Bacteria</taxon>
        <taxon>Pseudomonadati</taxon>
        <taxon>Pseudomonadota</taxon>
        <taxon>Gammaproteobacteria</taxon>
        <taxon>Aeromonadales</taxon>
        <taxon>Aeromonadaceae</taxon>
        <taxon>Zobellella</taxon>
    </lineage>
</organism>
<dbReference type="Pfam" id="PF01063">
    <property type="entry name" value="Aminotran_4"/>
    <property type="match status" value="1"/>
</dbReference>
<comment type="subunit">
    <text evidence="3">Homodimer.</text>
</comment>
<dbReference type="InterPro" id="IPR050571">
    <property type="entry name" value="Class-IV_PLP-Dep_Aminotrnsfr"/>
</dbReference>
<dbReference type="Gene3D" id="3.30.470.10">
    <property type="match status" value="1"/>
</dbReference>
<proteinExistence type="inferred from homology"/>
<reference evidence="12" key="1">
    <citation type="journal article" date="2019" name="Int. J. Syst. Evol. Microbiol.">
        <title>The Global Catalogue of Microorganisms (GCM) 10K type strain sequencing project: providing services to taxonomists for standard genome sequencing and annotation.</title>
        <authorList>
            <consortium name="The Broad Institute Genomics Platform"/>
            <consortium name="The Broad Institute Genome Sequencing Center for Infectious Disease"/>
            <person name="Wu L."/>
            <person name="Ma J."/>
        </authorList>
    </citation>
    <scope>NUCLEOTIDE SEQUENCE [LARGE SCALE GENOMIC DNA]</scope>
    <source>
        <strain evidence="12">JCM 17110</strain>
    </source>
</reference>
<accession>A0ABP6V6A4</accession>
<keyword evidence="6 11" id="KW-0456">Lyase</keyword>
<evidence type="ECO:0000256" key="7">
    <source>
        <dbReference type="ARBA" id="ARBA00035633"/>
    </source>
</evidence>
<dbReference type="SUPFAM" id="SSF56752">
    <property type="entry name" value="D-aminoacid aminotransferase-like PLP-dependent enzymes"/>
    <property type="match status" value="1"/>
</dbReference>
<dbReference type="EC" id="4.1.3.38" evidence="8 10"/>
<evidence type="ECO:0000256" key="10">
    <source>
        <dbReference type="NCBIfam" id="TIGR03461"/>
    </source>
</evidence>
<keyword evidence="12" id="KW-1185">Reference proteome</keyword>
<dbReference type="PANTHER" id="PTHR42743:SF2">
    <property type="entry name" value="AMINODEOXYCHORISMATE LYASE"/>
    <property type="match status" value="1"/>
</dbReference>
<comment type="cofactor">
    <cofactor evidence="1">
        <name>pyridoxal 5'-phosphate</name>
        <dbReference type="ChEBI" id="CHEBI:597326"/>
    </cofactor>
</comment>
<dbReference type="InterPro" id="IPR001544">
    <property type="entry name" value="Aminotrans_IV"/>
</dbReference>
<evidence type="ECO:0000256" key="2">
    <source>
        <dbReference type="ARBA" id="ARBA00009320"/>
    </source>
</evidence>
<dbReference type="GO" id="GO:0016829">
    <property type="term" value="F:lyase activity"/>
    <property type="evidence" value="ECO:0007669"/>
    <property type="project" value="UniProtKB-KW"/>
</dbReference>
<evidence type="ECO:0000313" key="12">
    <source>
        <dbReference type="Proteomes" id="UP001500795"/>
    </source>
</evidence>
<comment type="caution">
    <text evidence="11">The sequence shown here is derived from an EMBL/GenBank/DDBJ whole genome shotgun (WGS) entry which is preliminary data.</text>
</comment>
<dbReference type="NCBIfam" id="TIGR03461">
    <property type="entry name" value="pabC_Proteo"/>
    <property type="match status" value="1"/>
</dbReference>
<protein>
    <recommendedName>
        <fullName evidence="8 10">Aminodeoxychorismate lyase</fullName>
        <ecNumber evidence="8 10">4.1.3.38</ecNumber>
    </recommendedName>
</protein>
<keyword evidence="5" id="KW-0289">Folate biosynthesis</keyword>
<evidence type="ECO:0000256" key="8">
    <source>
        <dbReference type="ARBA" id="ARBA00035676"/>
    </source>
</evidence>
<comment type="pathway">
    <text evidence="7">Cofactor biosynthesis; tetrahydrofolate biosynthesis; 4-aminobenzoate from chorismate: step 2/2.</text>
</comment>
<dbReference type="InterPro" id="IPR017824">
    <property type="entry name" value="Aminodeoxychorismate_lyase_IV"/>
</dbReference>
<dbReference type="RefSeq" id="WP_344954584.1">
    <property type="nucleotide sequence ID" value="NZ_BAABCX010000001.1"/>
</dbReference>
<evidence type="ECO:0000313" key="11">
    <source>
        <dbReference type="EMBL" id="GAA3529559.1"/>
    </source>
</evidence>
<comment type="catalytic activity">
    <reaction evidence="9">
        <text>4-amino-4-deoxychorismate = 4-aminobenzoate + pyruvate + H(+)</text>
        <dbReference type="Rhea" id="RHEA:16201"/>
        <dbReference type="ChEBI" id="CHEBI:15361"/>
        <dbReference type="ChEBI" id="CHEBI:15378"/>
        <dbReference type="ChEBI" id="CHEBI:17836"/>
        <dbReference type="ChEBI" id="CHEBI:58406"/>
        <dbReference type="EC" id="4.1.3.38"/>
    </reaction>
</comment>
<dbReference type="InterPro" id="IPR043131">
    <property type="entry name" value="BCAT-like_N"/>
</dbReference>
<dbReference type="EMBL" id="BAABCX010000001">
    <property type="protein sequence ID" value="GAA3529559.1"/>
    <property type="molecule type" value="Genomic_DNA"/>
</dbReference>
<keyword evidence="4" id="KW-0663">Pyridoxal phosphate</keyword>
<gene>
    <name evidence="11" type="primary">pabC</name>
    <name evidence="11" type="ORF">GCM10022394_05980</name>
</gene>
<dbReference type="InterPro" id="IPR043132">
    <property type="entry name" value="BCAT-like_C"/>
</dbReference>
<name>A0ABP6V6A4_9GAMM</name>